<organism evidence="1">
    <name type="scientific">Bradyrhizobium quebecense</name>
    <dbReference type="NCBI Taxonomy" id="2748629"/>
    <lineage>
        <taxon>Bacteria</taxon>
        <taxon>Pseudomonadati</taxon>
        <taxon>Pseudomonadota</taxon>
        <taxon>Alphaproteobacteria</taxon>
        <taxon>Hyphomicrobiales</taxon>
        <taxon>Nitrobacteraceae</taxon>
        <taxon>Bradyrhizobium</taxon>
    </lineage>
</organism>
<evidence type="ECO:0000313" key="1">
    <source>
        <dbReference type="EMBL" id="NVL07116.1"/>
    </source>
</evidence>
<name>A0A973WMN0_9BRAD</name>
<dbReference type="AlphaFoldDB" id="A0A973WMN0"/>
<sequence length="152" mass="17062">MRGRPTKDPHTRPAINTLERLHMELGGQILANRQQHDALSEQMRHVEAVIKMLDPTYNLGRIAVKRRKPNPWFKRGTLYRRALDVLRTATEPMTTTEQAKAVLAAHGVEDATGDDVQGIALGIQHSLKNHEGNGVERVGQTAPARWRLKTAH</sequence>
<accession>A0A973WMN0</accession>
<reference evidence="1" key="1">
    <citation type="submission" date="2020-06" db="EMBL/GenBank/DDBJ databases">
        <title>Whole Genome Sequence of Bradyrhizobium sp. Strain 66S1MB.</title>
        <authorList>
            <person name="Bromfield E."/>
            <person name="Cloutier S."/>
        </authorList>
    </citation>
    <scope>NUCLEOTIDE SEQUENCE</scope>
    <source>
        <strain evidence="1">66S1MB</strain>
    </source>
</reference>
<dbReference type="EMBL" id="JABWSX010000001">
    <property type="protein sequence ID" value="NVL07116.1"/>
    <property type="molecule type" value="Genomic_DNA"/>
</dbReference>
<protein>
    <submittedName>
        <fullName evidence="1">Uncharacterized protein</fullName>
    </submittedName>
</protein>
<dbReference type="RefSeq" id="WP_176530862.1">
    <property type="nucleotide sequence ID" value="NZ_CP088022.1"/>
</dbReference>
<comment type="caution">
    <text evidence="1">The sequence shown here is derived from an EMBL/GenBank/DDBJ whole genome shotgun (WGS) entry which is preliminary data.</text>
</comment>
<proteinExistence type="predicted"/>
<gene>
    <name evidence="1" type="ORF">HU230_15535</name>
</gene>